<protein>
    <submittedName>
        <fullName evidence="1">Uncharacterized protein</fullName>
    </submittedName>
</protein>
<sequence>MTYRVRFEPVISFAGAFTPTPASAALTRSTRSKSKLGCRQCKTKRVKCDETYPVCQRCMRQGLICTAPPRLTQWQLEIPWPLSAVDSVVHRRLLQYWLERVSQTLVIDPEDNPYSFPILEYIAKSPALVHIIQSVSARHEVYYSTEATVTALEERGNALVSFQAELERPQAEPRASLLTAMLLALSHGADHENMADYGKEHIFAAGILVRRLVRYISQDAENDYMARSCFGMYLYMDMCTAFLIDPSQQPQHSNSLDISIAVHKMGHWHHPMYGSCTELLYILANVGRYFRRALDSKTHDRQQEGILEHQLQGWALSTVNHPLGLLYESLRSHGLILLYRISGDHGQFTNPALADLAMEDLIHRDAIRTIDRLLEIPDSSNYLNFQTIPIVTAASELTINDGRLRDKVRQRLKAIYSLNRLPAILRAIDLLEEVWTARSYGHSPSWLHLMLEKGWRLQLG</sequence>
<evidence type="ECO:0000313" key="1">
    <source>
        <dbReference type="EMBL" id="KAK1149049.1"/>
    </source>
</evidence>
<comment type="caution">
    <text evidence="1">The sequence shown here is derived from an EMBL/GenBank/DDBJ whole genome shotgun (WGS) entry which is preliminary data.</text>
</comment>
<dbReference type="EMBL" id="JAOPJF010000005">
    <property type="protein sequence ID" value="KAK1149049.1"/>
    <property type="molecule type" value="Genomic_DNA"/>
</dbReference>
<reference evidence="1 2" key="1">
    <citation type="journal article" date="2023" name="ACS Omega">
        <title>Identification of the Neoaspergillic Acid Biosynthesis Gene Cluster by Establishing an In Vitro CRISPR-Ribonucleoprotein Genetic System in Aspergillus melleus.</title>
        <authorList>
            <person name="Yuan B."/>
            <person name="Grau M.F."/>
            <person name="Murata R.M."/>
            <person name="Torok T."/>
            <person name="Venkateswaran K."/>
            <person name="Stajich J.E."/>
            <person name="Wang C.C.C."/>
        </authorList>
    </citation>
    <scope>NUCLEOTIDE SEQUENCE [LARGE SCALE GENOMIC DNA]</scope>
    <source>
        <strain evidence="1 2">IMV 1140</strain>
    </source>
</reference>
<accession>A0ACC3BEQ3</accession>
<organism evidence="1 2">
    <name type="scientific">Aspergillus melleus</name>
    <dbReference type="NCBI Taxonomy" id="138277"/>
    <lineage>
        <taxon>Eukaryota</taxon>
        <taxon>Fungi</taxon>
        <taxon>Dikarya</taxon>
        <taxon>Ascomycota</taxon>
        <taxon>Pezizomycotina</taxon>
        <taxon>Eurotiomycetes</taxon>
        <taxon>Eurotiomycetidae</taxon>
        <taxon>Eurotiales</taxon>
        <taxon>Aspergillaceae</taxon>
        <taxon>Aspergillus</taxon>
        <taxon>Aspergillus subgen. Circumdati</taxon>
    </lineage>
</organism>
<proteinExistence type="predicted"/>
<name>A0ACC3BEQ3_9EURO</name>
<evidence type="ECO:0000313" key="2">
    <source>
        <dbReference type="Proteomes" id="UP001177260"/>
    </source>
</evidence>
<dbReference type="Proteomes" id="UP001177260">
    <property type="component" value="Unassembled WGS sequence"/>
</dbReference>
<gene>
    <name evidence="1" type="ORF">N8T08_007726</name>
</gene>
<keyword evidence="2" id="KW-1185">Reference proteome</keyword>